<dbReference type="GO" id="GO:0019867">
    <property type="term" value="C:outer membrane"/>
    <property type="evidence" value="ECO:0007669"/>
    <property type="project" value="InterPro"/>
</dbReference>
<dbReference type="EMBL" id="UOES01000395">
    <property type="protein sequence ID" value="VAW28395.1"/>
    <property type="molecule type" value="Genomic_DNA"/>
</dbReference>
<evidence type="ECO:0000313" key="4">
    <source>
        <dbReference type="EMBL" id="VAW28395.1"/>
    </source>
</evidence>
<reference evidence="4" key="1">
    <citation type="submission" date="2018-06" db="EMBL/GenBank/DDBJ databases">
        <authorList>
            <person name="Zhirakovskaya E."/>
        </authorList>
    </citation>
    <scope>NUCLEOTIDE SEQUENCE</scope>
</reference>
<evidence type="ECO:0000256" key="2">
    <source>
        <dbReference type="ARBA" id="ARBA00023136"/>
    </source>
</evidence>
<gene>
    <name evidence="4" type="ORF">MNBD_BACTEROID06-466</name>
</gene>
<protein>
    <recommendedName>
        <fullName evidence="3">Bacterial surface antigen (D15) domain-containing protein</fullName>
    </recommendedName>
</protein>
<dbReference type="Pfam" id="PF01103">
    <property type="entry name" value="Omp85"/>
    <property type="match status" value="1"/>
</dbReference>
<dbReference type="InterPro" id="IPR000184">
    <property type="entry name" value="Bac_surfAg_D15"/>
</dbReference>
<proteinExistence type="predicted"/>
<dbReference type="Gene3D" id="2.40.160.50">
    <property type="entry name" value="membrane protein fhac: a member of the omp85/tpsb transporter family"/>
    <property type="match status" value="1"/>
</dbReference>
<name>A0A3B0UBR0_9ZZZZ</name>
<evidence type="ECO:0000256" key="1">
    <source>
        <dbReference type="ARBA" id="ARBA00004370"/>
    </source>
</evidence>
<organism evidence="4">
    <name type="scientific">hydrothermal vent metagenome</name>
    <dbReference type="NCBI Taxonomy" id="652676"/>
    <lineage>
        <taxon>unclassified sequences</taxon>
        <taxon>metagenomes</taxon>
        <taxon>ecological metagenomes</taxon>
    </lineage>
</organism>
<dbReference type="AlphaFoldDB" id="A0A3B0UBR0"/>
<evidence type="ECO:0000259" key="3">
    <source>
        <dbReference type="Pfam" id="PF01103"/>
    </source>
</evidence>
<sequence>SVENENLYFLQFATSLRGYDFNTFYGSNVLFANFELRMPIASIFYSGPVGSSFIKNFQLVAFFDIGSSWTGISPFNEDNNISTIIIKESSFEAQIQTFKNPWLMGYGVGMRSMIFGYFMKFDLAFPYEDDQVGDAKFYVTLGHDF</sequence>
<feature type="non-terminal residue" evidence="4">
    <location>
        <position position="1"/>
    </location>
</feature>
<feature type="domain" description="Bacterial surface antigen (D15)" evidence="3">
    <location>
        <begin position="13"/>
        <end position="145"/>
    </location>
</feature>
<accession>A0A3B0UBR0</accession>
<comment type="subcellular location">
    <subcellularLocation>
        <location evidence="1">Membrane</location>
    </subcellularLocation>
</comment>
<keyword evidence="2" id="KW-0472">Membrane</keyword>